<protein>
    <submittedName>
        <fullName evidence="2">Uncharacterized protein</fullName>
    </submittedName>
</protein>
<feature type="compositionally biased region" description="Basic and acidic residues" evidence="1">
    <location>
        <begin position="1"/>
        <end position="20"/>
    </location>
</feature>
<evidence type="ECO:0000256" key="1">
    <source>
        <dbReference type="SAM" id="MobiDB-lite"/>
    </source>
</evidence>
<comment type="caution">
    <text evidence="2">The sequence shown here is derived from an EMBL/GenBank/DDBJ whole genome shotgun (WGS) entry which is preliminary data.</text>
</comment>
<organism evidence="2 3">
    <name type="scientific">Citrus x changshan-huyou</name>
    <dbReference type="NCBI Taxonomy" id="2935761"/>
    <lineage>
        <taxon>Eukaryota</taxon>
        <taxon>Viridiplantae</taxon>
        <taxon>Streptophyta</taxon>
        <taxon>Embryophyta</taxon>
        <taxon>Tracheophyta</taxon>
        <taxon>Spermatophyta</taxon>
        <taxon>Magnoliopsida</taxon>
        <taxon>eudicotyledons</taxon>
        <taxon>Gunneridae</taxon>
        <taxon>Pentapetalae</taxon>
        <taxon>rosids</taxon>
        <taxon>malvids</taxon>
        <taxon>Sapindales</taxon>
        <taxon>Rutaceae</taxon>
        <taxon>Aurantioideae</taxon>
        <taxon>Citrus</taxon>
    </lineage>
</organism>
<feature type="region of interest" description="Disordered" evidence="1">
    <location>
        <begin position="1"/>
        <end position="52"/>
    </location>
</feature>
<gene>
    <name evidence="2" type="ORF">WN944_021539</name>
</gene>
<keyword evidence="3" id="KW-1185">Reference proteome</keyword>
<evidence type="ECO:0000313" key="3">
    <source>
        <dbReference type="Proteomes" id="UP001428341"/>
    </source>
</evidence>
<evidence type="ECO:0000313" key="2">
    <source>
        <dbReference type="EMBL" id="KAK9228587.1"/>
    </source>
</evidence>
<reference evidence="2 3" key="1">
    <citation type="submission" date="2024-05" db="EMBL/GenBank/DDBJ databases">
        <title>Haplotype-resolved chromosome-level genome assembly of Huyou (Citrus changshanensis).</title>
        <authorList>
            <person name="Miao C."/>
            <person name="Chen W."/>
            <person name="Wu Y."/>
            <person name="Wang L."/>
            <person name="Zhao S."/>
            <person name="Grierson D."/>
            <person name="Xu C."/>
            <person name="Chen K."/>
        </authorList>
    </citation>
    <scope>NUCLEOTIDE SEQUENCE [LARGE SCALE GENOMIC DNA]</scope>
    <source>
        <strain evidence="2">01-14</strain>
        <tissue evidence="2">Leaf</tissue>
    </source>
</reference>
<proteinExistence type="predicted"/>
<dbReference type="AlphaFoldDB" id="A0AAP0MX02"/>
<name>A0AAP0MX02_9ROSI</name>
<accession>A0AAP0MX02</accession>
<sequence length="73" mass="8477">MHSEGKIKSEHNTLRFRESWNQRSRLHQKEEFSNANGTHTKPLVSPASDEIETPSFTVDSVTHSNHDTWMPFI</sequence>
<dbReference type="Proteomes" id="UP001428341">
    <property type="component" value="Unassembled WGS sequence"/>
</dbReference>
<dbReference type="EMBL" id="JBCGBO010000001">
    <property type="protein sequence ID" value="KAK9228587.1"/>
    <property type="molecule type" value="Genomic_DNA"/>
</dbReference>